<evidence type="ECO:0000313" key="3">
    <source>
        <dbReference type="EMBL" id="MCP2344374.1"/>
    </source>
</evidence>
<dbReference type="InterPro" id="IPR016181">
    <property type="entry name" value="Acyl_CoA_acyltransferase"/>
</dbReference>
<feature type="region of interest" description="Disordered" evidence="1">
    <location>
        <begin position="68"/>
        <end position="95"/>
    </location>
</feature>
<dbReference type="Proteomes" id="UP001320766">
    <property type="component" value="Unassembled WGS sequence"/>
</dbReference>
<dbReference type="CDD" id="cd04301">
    <property type="entry name" value="NAT_SF"/>
    <property type="match status" value="1"/>
</dbReference>
<gene>
    <name evidence="3" type="ORF">HD595_000496</name>
</gene>
<keyword evidence="4" id="KW-1185">Reference proteome</keyword>
<dbReference type="InterPro" id="IPR000182">
    <property type="entry name" value="GNAT_dom"/>
</dbReference>
<evidence type="ECO:0000256" key="1">
    <source>
        <dbReference type="SAM" id="MobiDB-lite"/>
    </source>
</evidence>
<dbReference type="Pfam" id="PF13508">
    <property type="entry name" value="Acetyltransf_7"/>
    <property type="match status" value="1"/>
</dbReference>
<accession>A0ABT1JU88</accession>
<sequence length="221" mass="24005">MIEFRGAGPAEFDERLDTVIDIYTAAMRPPAEQITGRRSIMRNHGMYPRFQCYFAELRGEPPVPVPVPWPETGPGTGPGPGPDAGPGMGRGAGPARRGAAKVVGFAYGFHGAPGQWWHDVVYRALEDRSGPRVADAWLGDAFELAEIHVHPDYQGKGIGRAMITTLCAGRAERSAVLSTHDRPTAARHLYRSMGFTDLLSRFVFPGGHEEYAIAGRPLPLS</sequence>
<evidence type="ECO:0000259" key="2">
    <source>
        <dbReference type="PROSITE" id="PS51186"/>
    </source>
</evidence>
<dbReference type="EMBL" id="JAMZEC010000001">
    <property type="protein sequence ID" value="MCP2344374.1"/>
    <property type="molecule type" value="Genomic_DNA"/>
</dbReference>
<protein>
    <submittedName>
        <fullName evidence="3">GNAT superfamily N-acetyltransferase</fullName>
    </submittedName>
</protein>
<organism evidence="3 4">
    <name type="scientific">Nonomuraea roseoviolacea subsp. carminata</name>
    <dbReference type="NCBI Taxonomy" id="160689"/>
    <lineage>
        <taxon>Bacteria</taxon>
        <taxon>Bacillati</taxon>
        <taxon>Actinomycetota</taxon>
        <taxon>Actinomycetes</taxon>
        <taxon>Streptosporangiales</taxon>
        <taxon>Streptosporangiaceae</taxon>
        <taxon>Nonomuraea</taxon>
    </lineage>
</organism>
<dbReference type="RefSeq" id="WP_308211094.1">
    <property type="nucleotide sequence ID" value="NZ_BAAAVE010000036.1"/>
</dbReference>
<proteinExistence type="predicted"/>
<feature type="compositionally biased region" description="Pro residues" evidence="1">
    <location>
        <begin position="68"/>
        <end position="83"/>
    </location>
</feature>
<dbReference type="PROSITE" id="PS51186">
    <property type="entry name" value="GNAT"/>
    <property type="match status" value="1"/>
</dbReference>
<dbReference type="Gene3D" id="3.40.630.30">
    <property type="match status" value="1"/>
</dbReference>
<evidence type="ECO:0000313" key="4">
    <source>
        <dbReference type="Proteomes" id="UP001320766"/>
    </source>
</evidence>
<reference evidence="3 4" key="1">
    <citation type="submission" date="2022-06" db="EMBL/GenBank/DDBJ databases">
        <title>Sequencing the genomes of 1000 actinobacteria strains.</title>
        <authorList>
            <person name="Klenk H.-P."/>
        </authorList>
    </citation>
    <scope>NUCLEOTIDE SEQUENCE [LARGE SCALE GENOMIC DNA]</scope>
    <source>
        <strain evidence="3 4">DSM 44170</strain>
    </source>
</reference>
<feature type="domain" description="N-acetyltransferase" evidence="2">
    <location>
        <begin position="143"/>
        <end position="216"/>
    </location>
</feature>
<dbReference type="SUPFAM" id="SSF55729">
    <property type="entry name" value="Acyl-CoA N-acyltransferases (Nat)"/>
    <property type="match status" value="1"/>
</dbReference>
<comment type="caution">
    <text evidence="3">The sequence shown here is derived from an EMBL/GenBank/DDBJ whole genome shotgun (WGS) entry which is preliminary data.</text>
</comment>
<name>A0ABT1JU88_9ACTN</name>